<name>A0A6I2MQK0_9FLAO</name>
<dbReference type="EMBL" id="WKJH01000021">
    <property type="protein sequence ID" value="MRX65099.1"/>
    <property type="molecule type" value="Genomic_DNA"/>
</dbReference>
<comment type="caution">
    <text evidence="1">The sequence shown here is derived from an EMBL/GenBank/DDBJ whole genome shotgun (WGS) entry which is preliminary data.</text>
</comment>
<evidence type="ECO:0000313" key="2">
    <source>
        <dbReference type="Proteomes" id="UP000443153"/>
    </source>
</evidence>
<dbReference type="AlphaFoldDB" id="A0A6I2MQK0"/>
<evidence type="ECO:0000313" key="1">
    <source>
        <dbReference type="EMBL" id="MRX65099.1"/>
    </source>
</evidence>
<gene>
    <name evidence="1" type="ORF">GJ691_13120</name>
</gene>
<sequence>MIFRLLAKVNKFLLPSFTKQGLDLAKASKFQLALIGWRYFVTTRALDQ</sequence>
<keyword evidence="2" id="KW-1185">Reference proteome</keyword>
<reference evidence="1 2" key="1">
    <citation type="submission" date="2019-11" db="EMBL/GenBank/DDBJ databases">
        <title>Maribacter lutea sp. nov., a marine bacterium isolated from intertidal sand.</title>
        <authorList>
            <person name="Liu A."/>
        </authorList>
    </citation>
    <scope>NUCLEOTIDE SEQUENCE [LARGE SCALE GENOMIC DNA]</scope>
    <source>
        <strain evidence="1 2">RZ05</strain>
    </source>
</reference>
<dbReference type="RefSeq" id="WP_154367602.1">
    <property type="nucleotide sequence ID" value="NZ_CANMYZ010000002.1"/>
</dbReference>
<dbReference type="OrthoDB" id="1448648at2"/>
<organism evidence="1 2">
    <name type="scientific">Maribacter luteus</name>
    <dbReference type="NCBI Taxonomy" id="2594478"/>
    <lineage>
        <taxon>Bacteria</taxon>
        <taxon>Pseudomonadati</taxon>
        <taxon>Bacteroidota</taxon>
        <taxon>Flavobacteriia</taxon>
        <taxon>Flavobacteriales</taxon>
        <taxon>Flavobacteriaceae</taxon>
        <taxon>Maribacter</taxon>
    </lineage>
</organism>
<proteinExistence type="predicted"/>
<protein>
    <submittedName>
        <fullName evidence="1">SsrA-binding protein</fullName>
    </submittedName>
</protein>
<accession>A0A6I2MQK0</accession>
<dbReference type="Proteomes" id="UP000443153">
    <property type="component" value="Unassembled WGS sequence"/>
</dbReference>